<dbReference type="Pfam" id="PF09618">
    <property type="entry name" value="Cas_Csy4"/>
    <property type="match status" value="1"/>
</dbReference>
<dbReference type="CDD" id="cd09739">
    <property type="entry name" value="Cas6_I-F"/>
    <property type="match status" value="1"/>
</dbReference>
<dbReference type="GO" id="GO:0004519">
    <property type="term" value="F:endonuclease activity"/>
    <property type="evidence" value="ECO:0007669"/>
    <property type="project" value="InterPro"/>
</dbReference>
<dbReference type="OrthoDB" id="259831at2"/>
<comment type="caution">
    <text evidence="1">The sequence shown here is derived from an EMBL/GenBank/DDBJ whole genome shotgun (WGS) entry which is preliminary data.</text>
</comment>
<keyword evidence="2" id="KW-1185">Reference proteome</keyword>
<organism evidence="1 2">
    <name type="scientific">Rahnella woolbedingensis</name>
    <dbReference type="NCBI Taxonomy" id="1510574"/>
    <lineage>
        <taxon>Bacteria</taxon>
        <taxon>Pseudomonadati</taxon>
        <taxon>Pseudomonadota</taxon>
        <taxon>Gammaproteobacteria</taxon>
        <taxon>Enterobacterales</taxon>
        <taxon>Yersiniaceae</taxon>
        <taxon>Rahnella</taxon>
    </lineage>
</organism>
<dbReference type="NCBIfam" id="TIGR02563">
    <property type="entry name" value="cas_Csy4"/>
    <property type="match status" value="1"/>
</dbReference>
<accession>A0A419NED2</accession>
<dbReference type="InterPro" id="IPR013396">
    <property type="entry name" value="CRISPR-assoc_prot_Csy4"/>
</dbReference>
<name>A0A419NED2_9GAMM</name>
<dbReference type="InterPro" id="IPR042564">
    <property type="entry name" value="CRISPR-Cas6/Csy4_sf"/>
</dbReference>
<dbReference type="AlphaFoldDB" id="A0A419NED2"/>
<dbReference type="Gene3D" id="3.30.70.2540">
    <property type="entry name" value="CRISPR-associated endoribonuclease Cas6/Csy4"/>
    <property type="match status" value="1"/>
</dbReference>
<gene>
    <name evidence="1" type="primary">cas6f</name>
    <name evidence="1" type="ORF">D6C13_01385</name>
</gene>
<sequence>MESYQEIRILPNLEFDTELLMAALFAKLHRALGQHAAGKIGVSFPHYARKPGDVIRLHSTAAALNAFSQTSWLKGLNDYVDISEIRNVPAGAKHCCFSRVQVKSSAERLRRRSVKKGWLSEAEALERIPDSKSQTTALPFIKVKSLSTGEAFRLFIRRGALQVDPAGGEFGAYGLSAVATVPWF</sequence>
<evidence type="ECO:0000313" key="2">
    <source>
        <dbReference type="Proteomes" id="UP000284908"/>
    </source>
</evidence>
<proteinExistence type="predicted"/>
<dbReference type="Proteomes" id="UP000284908">
    <property type="component" value="Unassembled WGS sequence"/>
</dbReference>
<dbReference type="GO" id="GO:0043571">
    <property type="term" value="P:maintenance of CRISPR repeat elements"/>
    <property type="evidence" value="ECO:0007669"/>
    <property type="project" value="InterPro"/>
</dbReference>
<evidence type="ECO:0000313" key="1">
    <source>
        <dbReference type="EMBL" id="RJT47048.1"/>
    </source>
</evidence>
<reference evidence="1 2" key="1">
    <citation type="submission" date="2018-09" db="EMBL/GenBank/DDBJ databases">
        <authorList>
            <person name="Le Fleche-Mateos A."/>
        </authorList>
    </citation>
    <scope>NUCLEOTIDE SEQUENCE [LARGE SCALE GENOMIC DNA]</scope>
    <source>
        <strain evidence="1 2">DSM 27399</strain>
    </source>
</reference>
<protein>
    <submittedName>
        <fullName evidence="1">Type I-F CRISPR-associated endoribonuclease Cas6/Csy4</fullName>
    </submittedName>
</protein>
<dbReference type="EMBL" id="RAHH01000002">
    <property type="protein sequence ID" value="RJT47048.1"/>
    <property type="molecule type" value="Genomic_DNA"/>
</dbReference>
<dbReference type="RefSeq" id="WP_120131064.1">
    <property type="nucleotide sequence ID" value="NZ_RAHH01000002.1"/>
</dbReference>